<proteinExistence type="predicted"/>
<comment type="caution">
    <text evidence="1">The sequence shown here is derived from an EMBL/GenBank/DDBJ whole genome shotgun (WGS) entry which is preliminary data.</text>
</comment>
<reference evidence="2" key="1">
    <citation type="submission" date="2016-06" db="EMBL/GenBank/DDBJ databases">
        <title>Parallel loss of symbiosis genes in relatives of nitrogen-fixing non-legume Parasponia.</title>
        <authorList>
            <person name="Van Velzen R."/>
            <person name="Holmer R."/>
            <person name="Bu F."/>
            <person name="Rutten L."/>
            <person name="Van Zeijl A."/>
            <person name="Liu W."/>
            <person name="Santuari L."/>
            <person name="Cao Q."/>
            <person name="Sharma T."/>
            <person name="Shen D."/>
            <person name="Roswanjaya Y."/>
            <person name="Wardhani T."/>
            <person name="Kalhor M.S."/>
            <person name="Jansen J."/>
            <person name="Van den Hoogen J."/>
            <person name="Gungor B."/>
            <person name="Hartog M."/>
            <person name="Hontelez J."/>
            <person name="Verver J."/>
            <person name="Yang W.-C."/>
            <person name="Schijlen E."/>
            <person name="Repin R."/>
            <person name="Schilthuizen M."/>
            <person name="Schranz E."/>
            <person name="Heidstra R."/>
            <person name="Miyata K."/>
            <person name="Fedorova E."/>
            <person name="Kohlen W."/>
            <person name="Bisseling T."/>
            <person name="Smit S."/>
            <person name="Geurts R."/>
        </authorList>
    </citation>
    <scope>NUCLEOTIDE SEQUENCE [LARGE SCALE GENOMIC DNA]</scope>
    <source>
        <strain evidence="2">cv. RG33-2</strain>
    </source>
</reference>
<accession>A0A2P5FSU4</accession>
<dbReference type="EMBL" id="JXTC01000011">
    <property type="protein sequence ID" value="POO00839.1"/>
    <property type="molecule type" value="Genomic_DNA"/>
</dbReference>
<dbReference type="STRING" id="63057.A0A2P5FSU4"/>
<gene>
    <name evidence="1" type="ORF">TorRG33x02_034700</name>
</gene>
<dbReference type="OrthoDB" id="696337at2759"/>
<evidence type="ECO:0000313" key="2">
    <source>
        <dbReference type="Proteomes" id="UP000237000"/>
    </source>
</evidence>
<protein>
    <submittedName>
        <fullName evidence="1">Avr9/Cf-9 rapidly elicited protein</fullName>
    </submittedName>
</protein>
<dbReference type="Proteomes" id="UP000237000">
    <property type="component" value="Unassembled WGS sequence"/>
</dbReference>
<dbReference type="PANTHER" id="PTHR33265">
    <property type="entry name" value="AVR9/CF-9 RAPIDLY ELICITED PROTEIN-RELATED"/>
    <property type="match status" value="1"/>
</dbReference>
<dbReference type="InParanoid" id="A0A2P5FSU4"/>
<dbReference type="PANTHER" id="PTHR33265:SF26">
    <property type="entry name" value="OS06G0554600 PROTEIN"/>
    <property type="match status" value="1"/>
</dbReference>
<dbReference type="InterPro" id="IPR008480">
    <property type="entry name" value="DUF761_pln"/>
</dbReference>
<evidence type="ECO:0000313" key="1">
    <source>
        <dbReference type="EMBL" id="POO00839.1"/>
    </source>
</evidence>
<name>A0A2P5FSU4_TREOI</name>
<sequence>MDQIEASTSVVAKKLWNIVRVVFIMMRKGLSKSKIMVEFHMLMKRGKLAGKAMAHNFILSHSTASAAFSCRSNDAVSFVSPREYEFSCSNSPAAAAFNNYLYKPFGHFNKRNKHSHYFPKSSAYDYDDVSSTVSAVQKVLLEMYNLNNNYNHQNMGVEASPLVTLPGFGKSPLGMRQLRITDSPFPLNNEGGDTQVDSKAEDFINKFYKNLKLQRLDSPARKVFG</sequence>
<keyword evidence="2" id="KW-1185">Reference proteome</keyword>
<dbReference type="AlphaFoldDB" id="A0A2P5FSU4"/>
<organism evidence="1 2">
    <name type="scientific">Trema orientale</name>
    <name type="common">Charcoal tree</name>
    <name type="synonym">Celtis orientalis</name>
    <dbReference type="NCBI Taxonomy" id="63057"/>
    <lineage>
        <taxon>Eukaryota</taxon>
        <taxon>Viridiplantae</taxon>
        <taxon>Streptophyta</taxon>
        <taxon>Embryophyta</taxon>
        <taxon>Tracheophyta</taxon>
        <taxon>Spermatophyta</taxon>
        <taxon>Magnoliopsida</taxon>
        <taxon>eudicotyledons</taxon>
        <taxon>Gunneridae</taxon>
        <taxon>Pentapetalae</taxon>
        <taxon>rosids</taxon>
        <taxon>fabids</taxon>
        <taxon>Rosales</taxon>
        <taxon>Cannabaceae</taxon>
        <taxon>Trema</taxon>
    </lineage>
</organism>
<dbReference type="Pfam" id="PF05553">
    <property type="entry name" value="DUF761"/>
    <property type="match status" value="1"/>
</dbReference>